<sequence length="892" mass="97806">MKLLKPNWVNHDDKPIFSVDIHPAGKRFATGGQGLDSGRVVVWNLNSVLFEEVELDPNVPKMLCQMDNHLACVNCVRWSNGGRYLASGGDDRLIMVWGLSVAVGAGKHKAETWRCLATLRGHAGDVLDLSWSPLDKWLATCSVDNTIIIWNAEKFPEMACVLTGHTGLVKGVAWDPVGKYLASQSDDKSLRVWKTADWSQETVITEPFDECGGTTHVLRLSWSPDGQYVLSAHAMNGGGPTAQVVEREGWRCDKDFVGHRKAVTCARFNNNIFVKEGKKCCCAAVGSRDRALSIWLTSLKRPLVVVHDLFSDSVLDLSWSSDGLSLLACSSDGTVACIQFTNKEIGTPLTHDEKNSLYEKIYGKCPANESGGDLASNLLVECPEILLAREKEAKREPPKEESTPKSEKSQLKPIYTPSPVSTQSSPAPLRPMDRQIETRTSDGKRRITPVFIPLTHADANESLGSLGGGSENCFSTSSQSKSRIRVERRDDIIIHPNVSNHAHSKTSDNGLDQRLRKRTASTLPGPKAEELQAKRSCTSPPTEQQTAPRGVYMGPSLSVPALGTAGPIVRGAGALRLQVVNKAYNTPYGKLSRLELIPNNTASNDPVWEACLGFPVSCIACDARWICVSCTDGSLNVWKNAKPKPYRALPPLALPSPAHKLSLSGDNLSVVTSSAELAIWDLKNASCLLKSLSFRNLLNSNATVTHCSLLEDGNPMISFSTGRSYIYCKKLCAWVIWIDGGDPVRRAGGGSGSKGPRVSSPLHANRQTNTLQAQGKYNACAARSWLEAQVSVCLHLRLARDYKHWLVALFTHLVAHGTEDQLRTILDDLLGPSHCTSKPKWEPSVLGLKKHELLEELLSLLVRQLRWQRLYTEYADQLNDVKQNSTLLNGHT</sequence>
<evidence type="ECO:0000313" key="15">
    <source>
        <dbReference type="Proteomes" id="UP001497472"/>
    </source>
</evidence>
<dbReference type="CDD" id="cd00200">
    <property type="entry name" value="WD40"/>
    <property type="match status" value="1"/>
</dbReference>
<evidence type="ECO:0000256" key="2">
    <source>
        <dbReference type="ARBA" id="ARBA00007306"/>
    </source>
</evidence>
<dbReference type="InterPro" id="IPR055410">
    <property type="entry name" value="Beta-prop_CAF1B_HIR1"/>
</dbReference>
<evidence type="ECO:0000256" key="10">
    <source>
        <dbReference type="RuleBase" id="RU364014"/>
    </source>
</evidence>
<name>A0AAV1J8B3_9NEOP</name>
<dbReference type="GO" id="GO:0000417">
    <property type="term" value="C:HIR complex"/>
    <property type="evidence" value="ECO:0007669"/>
    <property type="project" value="TreeGrafter"/>
</dbReference>
<dbReference type="GO" id="GO:0000785">
    <property type="term" value="C:chromatin"/>
    <property type="evidence" value="ECO:0007669"/>
    <property type="project" value="TreeGrafter"/>
</dbReference>
<feature type="domain" description="Protein HIRA-like C-terminal" evidence="12">
    <location>
        <begin position="647"/>
        <end position="829"/>
    </location>
</feature>
<keyword evidence="5 10" id="KW-0156">Chromatin regulator</keyword>
<dbReference type="PROSITE" id="PS50082">
    <property type="entry name" value="WD_REPEATS_2"/>
    <property type="match status" value="3"/>
</dbReference>
<evidence type="ECO:0000256" key="4">
    <source>
        <dbReference type="ARBA" id="ARBA00022737"/>
    </source>
</evidence>
<gene>
    <name evidence="14" type="ORF">LNINA_LOCUS4791</name>
</gene>
<dbReference type="EMBL" id="CAVLEF010000006">
    <property type="protein sequence ID" value="CAK1545103.1"/>
    <property type="molecule type" value="Genomic_DNA"/>
</dbReference>
<evidence type="ECO:0000259" key="13">
    <source>
        <dbReference type="Pfam" id="PF24105"/>
    </source>
</evidence>
<dbReference type="GO" id="GO:0006355">
    <property type="term" value="P:regulation of DNA-templated transcription"/>
    <property type="evidence" value="ECO:0007669"/>
    <property type="project" value="InterPro"/>
</dbReference>
<dbReference type="PROSITE" id="PS50294">
    <property type="entry name" value="WD_REPEATS_REGION"/>
    <property type="match status" value="3"/>
</dbReference>
<dbReference type="InterPro" id="IPR019015">
    <property type="entry name" value="HIRA_B_motif"/>
</dbReference>
<keyword evidence="8 10" id="KW-0539">Nucleus</keyword>
<evidence type="ECO:0000256" key="7">
    <source>
        <dbReference type="ARBA" id="ARBA00023163"/>
    </source>
</evidence>
<feature type="region of interest" description="Disordered" evidence="11">
    <location>
        <begin position="390"/>
        <end position="446"/>
    </location>
</feature>
<comment type="similarity">
    <text evidence="2 10">Belongs to the WD repeat HIR1 family.</text>
</comment>
<dbReference type="Pfam" id="PF09453">
    <property type="entry name" value="HIRA_B"/>
    <property type="match status" value="1"/>
</dbReference>
<evidence type="ECO:0000313" key="14">
    <source>
        <dbReference type="EMBL" id="CAK1545103.1"/>
    </source>
</evidence>
<dbReference type="SMART" id="SM00320">
    <property type="entry name" value="WD40"/>
    <property type="match status" value="7"/>
</dbReference>
<keyword evidence="10" id="KW-0678">Repressor</keyword>
<keyword evidence="7 10" id="KW-0804">Transcription</keyword>
<dbReference type="SUPFAM" id="SSF50978">
    <property type="entry name" value="WD40 repeat-like"/>
    <property type="match status" value="2"/>
</dbReference>
<dbReference type="GO" id="GO:0031491">
    <property type="term" value="F:nucleosome binding"/>
    <property type="evidence" value="ECO:0007669"/>
    <property type="project" value="TreeGrafter"/>
</dbReference>
<feature type="compositionally biased region" description="Basic and acidic residues" evidence="11">
    <location>
        <begin position="431"/>
        <end position="445"/>
    </location>
</feature>
<dbReference type="InterPro" id="IPR036322">
    <property type="entry name" value="WD40_repeat_dom_sf"/>
</dbReference>
<dbReference type="GO" id="GO:0006338">
    <property type="term" value="P:chromatin remodeling"/>
    <property type="evidence" value="ECO:0007669"/>
    <property type="project" value="InterPro"/>
</dbReference>
<feature type="repeat" description="WD" evidence="9">
    <location>
        <begin position="119"/>
        <end position="151"/>
    </location>
</feature>
<dbReference type="GO" id="GO:0006351">
    <property type="term" value="P:DNA-templated transcription"/>
    <property type="evidence" value="ECO:0007669"/>
    <property type="project" value="InterPro"/>
</dbReference>
<feature type="domain" description="CAF1B/HIR1 beta-propeller" evidence="13">
    <location>
        <begin position="1"/>
        <end position="196"/>
    </location>
</feature>
<dbReference type="AlphaFoldDB" id="A0AAV1J8B3"/>
<dbReference type="Pfam" id="PF07569">
    <property type="entry name" value="Hira"/>
    <property type="match status" value="1"/>
</dbReference>
<evidence type="ECO:0000256" key="5">
    <source>
        <dbReference type="ARBA" id="ARBA00022853"/>
    </source>
</evidence>
<dbReference type="InterPro" id="IPR011494">
    <property type="entry name" value="HIRA-like_C"/>
</dbReference>
<reference evidence="14 15" key="1">
    <citation type="submission" date="2023-11" db="EMBL/GenBank/DDBJ databases">
        <authorList>
            <person name="Okamura Y."/>
        </authorList>
    </citation>
    <scope>NUCLEOTIDE SEQUENCE [LARGE SCALE GENOMIC DNA]</scope>
</reference>
<dbReference type="PANTHER" id="PTHR13831">
    <property type="entry name" value="MEMBER OF THE HIR1 FAMILY OF WD-REPEAT PROTEINS"/>
    <property type="match status" value="1"/>
</dbReference>
<keyword evidence="15" id="KW-1185">Reference proteome</keyword>
<keyword evidence="6 10" id="KW-0805">Transcription regulation</keyword>
<feature type="compositionally biased region" description="Polar residues" evidence="11">
    <location>
        <begin position="535"/>
        <end position="547"/>
    </location>
</feature>
<organism evidence="14 15">
    <name type="scientific">Leptosia nina</name>
    <dbReference type="NCBI Taxonomy" id="320188"/>
    <lineage>
        <taxon>Eukaryota</taxon>
        <taxon>Metazoa</taxon>
        <taxon>Ecdysozoa</taxon>
        <taxon>Arthropoda</taxon>
        <taxon>Hexapoda</taxon>
        <taxon>Insecta</taxon>
        <taxon>Pterygota</taxon>
        <taxon>Neoptera</taxon>
        <taxon>Endopterygota</taxon>
        <taxon>Lepidoptera</taxon>
        <taxon>Glossata</taxon>
        <taxon>Ditrysia</taxon>
        <taxon>Papilionoidea</taxon>
        <taxon>Pieridae</taxon>
        <taxon>Pierinae</taxon>
        <taxon>Leptosia</taxon>
    </lineage>
</organism>
<dbReference type="Proteomes" id="UP001497472">
    <property type="component" value="Unassembled WGS sequence"/>
</dbReference>
<proteinExistence type="inferred from homology"/>
<protein>
    <recommendedName>
        <fullName evidence="10">Protein HIRA</fullName>
    </recommendedName>
</protein>
<dbReference type="Pfam" id="PF00400">
    <property type="entry name" value="WD40"/>
    <property type="match status" value="1"/>
</dbReference>
<comment type="subcellular location">
    <subcellularLocation>
        <location evidence="1 10">Nucleus</location>
    </subcellularLocation>
</comment>
<dbReference type="InterPro" id="IPR031120">
    <property type="entry name" value="HIR1-like"/>
</dbReference>
<keyword evidence="3 9" id="KW-0853">WD repeat</keyword>
<evidence type="ECO:0000256" key="9">
    <source>
        <dbReference type="PROSITE-ProRule" id="PRU00221"/>
    </source>
</evidence>
<comment type="function">
    <text evidence="10">Required for replication-independent chromatin assembly and for the periodic repression of histone gene transcription during the cell cycle.</text>
</comment>
<evidence type="ECO:0000256" key="11">
    <source>
        <dbReference type="SAM" id="MobiDB-lite"/>
    </source>
</evidence>
<evidence type="ECO:0000256" key="6">
    <source>
        <dbReference type="ARBA" id="ARBA00023015"/>
    </source>
</evidence>
<dbReference type="InterPro" id="IPR015943">
    <property type="entry name" value="WD40/YVTN_repeat-like_dom_sf"/>
</dbReference>
<evidence type="ECO:0000256" key="1">
    <source>
        <dbReference type="ARBA" id="ARBA00004123"/>
    </source>
</evidence>
<feature type="compositionally biased region" description="Basic and acidic residues" evidence="11">
    <location>
        <begin position="390"/>
        <end position="410"/>
    </location>
</feature>
<evidence type="ECO:0000259" key="12">
    <source>
        <dbReference type="Pfam" id="PF07569"/>
    </source>
</evidence>
<feature type="repeat" description="WD" evidence="9">
    <location>
        <begin position="162"/>
        <end position="194"/>
    </location>
</feature>
<dbReference type="Gene3D" id="2.130.10.10">
    <property type="entry name" value="YVTN repeat-like/Quinoprotein amine dehydrogenase"/>
    <property type="match status" value="4"/>
</dbReference>
<dbReference type="FunFam" id="2.130.10.10:FF:000075">
    <property type="entry name" value="Protein HIRA"/>
    <property type="match status" value="1"/>
</dbReference>
<dbReference type="PANTHER" id="PTHR13831:SF0">
    <property type="entry name" value="PROTEIN HIRA"/>
    <property type="match status" value="1"/>
</dbReference>
<dbReference type="GO" id="GO:0005634">
    <property type="term" value="C:nucleus"/>
    <property type="evidence" value="ECO:0007669"/>
    <property type="project" value="UniProtKB-SubCell"/>
</dbReference>
<accession>A0AAV1J8B3</accession>
<feature type="repeat" description="WD" evidence="9">
    <location>
        <begin position="66"/>
        <end position="100"/>
    </location>
</feature>
<comment type="caution">
    <text evidence="14">The sequence shown here is derived from an EMBL/GenBank/DDBJ whole genome shotgun (WGS) entry which is preliminary data.</text>
</comment>
<evidence type="ECO:0000256" key="3">
    <source>
        <dbReference type="ARBA" id="ARBA00022574"/>
    </source>
</evidence>
<dbReference type="Pfam" id="PF24105">
    <property type="entry name" value="Beta-prop_CAF1B_HIR1"/>
    <property type="match status" value="1"/>
</dbReference>
<feature type="region of interest" description="Disordered" evidence="11">
    <location>
        <begin position="520"/>
        <end position="551"/>
    </location>
</feature>
<evidence type="ECO:0000256" key="8">
    <source>
        <dbReference type="ARBA" id="ARBA00023242"/>
    </source>
</evidence>
<keyword evidence="4 10" id="KW-0677">Repeat</keyword>
<dbReference type="InterPro" id="IPR001680">
    <property type="entry name" value="WD40_rpt"/>
</dbReference>